<evidence type="ECO:0000259" key="4">
    <source>
        <dbReference type="PROSITE" id="PS50054"/>
    </source>
</evidence>
<dbReference type="SMART" id="SM00195">
    <property type="entry name" value="DSPc"/>
    <property type="match status" value="1"/>
</dbReference>
<dbReference type="InterPro" id="IPR051029">
    <property type="entry name" value="mRNA_Capping_Enz/RNA_Phosphat"/>
</dbReference>
<feature type="domain" description="Tyrosine specific protein phosphatases" evidence="5">
    <location>
        <begin position="91"/>
        <end position="158"/>
    </location>
</feature>
<dbReference type="InterPro" id="IPR016130">
    <property type="entry name" value="Tyr_Pase_AS"/>
</dbReference>
<proteinExistence type="predicted"/>
<dbReference type="InterPro" id="IPR000387">
    <property type="entry name" value="Tyr_Pase_dom"/>
</dbReference>
<evidence type="ECO:0000313" key="6">
    <source>
        <dbReference type="EMBL" id="KAH9510703.1"/>
    </source>
</evidence>
<keyword evidence="7" id="KW-1185">Reference proteome</keyword>
<evidence type="ECO:0000256" key="1">
    <source>
        <dbReference type="ARBA" id="ARBA00022801"/>
    </source>
</evidence>
<protein>
    <submittedName>
        <fullName evidence="6">Uncharacterized protein</fullName>
    </submittedName>
</protein>
<dbReference type="Proteomes" id="UP000790347">
    <property type="component" value="Unassembled WGS sequence"/>
</dbReference>
<dbReference type="AlphaFoldDB" id="A0A922HWG0"/>
<reference evidence="6" key="2">
    <citation type="journal article" date="2022" name="Res Sq">
        <title>Comparative Genomics Reveals Insights into the Divergent Evolution of Astigmatic Mites and Household Pest Adaptations.</title>
        <authorList>
            <person name="Xiong Q."/>
            <person name="Wan A.T.-Y."/>
            <person name="Liu X.-Y."/>
            <person name="Fung C.S.-H."/>
            <person name="Xiao X."/>
            <person name="Malainual N."/>
            <person name="Hou J."/>
            <person name="Wang L."/>
            <person name="Wang M."/>
            <person name="Yang K."/>
            <person name="Cui Y."/>
            <person name="Leung E."/>
            <person name="Nong W."/>
            <person name="Shin S.-K."/>
            <person name="Au S."/>
            <person name="Jeong K.Y."/>
            <person name="Chew F.T."/>
            <person name="Hui J."/>
            <person name="Leung T.F."/>
            <person name="Tungtrongchitr A."/>
            <person name="Zhong N."/>
            <person name="Liu Z."/>
            <person name="Tsui S."/>
        </authorList>
    </citation>
    <scope>NUCLEOTIDE SEQUENCE</scope>
    <source>
        <strain evidence="6">Derf</strain>
        <tissue evidence="6">Whole organism</tissue>
    </source>
</reference>
<evidence type="ECO:0000313" key="7">
    <source>
        <dbReference type="Proteomes" id="UP000790347"/>
    </source>
</evidence>
<sequence>MAEPKGWAKCPEIGDLVADNFVPFKVPFGPSFTPEYVIRKFRQNNLNVGLWIDLTNTRRYYRSDLVKNQNIRYEKIFVTGHGECPSNDQIKRFIQICSNFLRMHPDQEIAVHCTHGFNRTGFMICAYMVRELGWSISQAIDHFSERRHPGIYRQEYIDELLRMFSNDDDDPRTITAPAKPDWSRDNNRRSYNHYHRRTSSSDPDNLIGRMNNLRISQQPVIDNNYNYYYDDDY</sequence>
<accession>A0A922HWG0</accession>
<dbReference type="EMBL" id="ASGP02000004">
    <property type="protein sequence ID" value="KAH9510703.1"/>
    <property type="molecule type" value="Genomic_DNA"/>
</dbReference>
<dbReference type="Pfam" id="PF00782">
    <property type="entry name" value="DSPc"/>
    <property type="match status" value="1"/>
</dbReference>
<dbReference type="GO" id="GO:0006370">
    <property type="term" value="P:7-methylguanosine mRNA capping"/>
    <property type="evidence" value="ECO:0007669"/>
    <property type="project" value="TreeGrafter"/>
</dbReference>
<reference evidence="6" key="1">
    <citation type="submission" date="2013-05" db="EMBL/GenBank/DDBJ databases">
        <authorList>
            <person name="Yim A.K.Y."/>
            <person name="Chan T.F."/>
            <person name="Ji K.M."/>
            <person name="Liu X.Y."/>
            <person name="Zhou J.W."/>
            <person name="Li R.Q."/>
            <person name="Yang K.Y."/>
            <person name="Li J."/>
            <person name="Li M."/>
            <person name="Law P.T.W."/>
            <person name="Wu Y.L."/>
            <person name="Cai Z.L."/>
            <person name="Qin H."/>
            <person name="Bao Y."/>
            <person name="Leung R.K.K."/>
            <person name="Ng P.K.S."/>
            <person name="Zou J."/>
            <person name="Zhong X.J."/>
            <person name="Ran P.X."/>
            <person name="Zhong N.S."/>
            <person name="Liu Z.G."/>
            <person name="Tsui S.K.W."/>
        </authorList>
    </citation>
    <scope>NUCLEOTIDE SEQUENCE</scope>
    <source>
        <strain evidence="6">Derf</strain>
        <tissue evidence="6">Whole organism</tissue>
    </source>
</reference>
<dbReference type="InterPro" id="IPR000340">
    <property type="entry name" value="Dual-sp_phosphatase_cat-dom"/>
</dbReference>
<keyword evidence="2" id="KW-0904">Protein phosphatase</keyword>
<evidence type="ECO:0000259" key="5">
    <source>
        <dbReference type="PROSITE" id="PS50056"/>
    </source>
</evidence>
<dbReference type="GO" id="GO:0004721">
    <property type="term" value="F:phosphoprotein phosphatase activity"/>
    <property type="evidence" value="ECO:0007669"/>
    <property type="project" value="UniProtKB-KW"/>
</dbReference>
<dbReference type="SUPFAM" id="SSF52799">
    <property type="entry name" value="(Phosphotyrosine protein) phosphatases II"/>
    <property type="match status" value="1"/>
</dbReference>
<dbReference type="GO" id="GO:0004484">
    <property type="term" value="F:mRNA guanylyltransferase activity"/>
    <property type="evidence" value="ECO:0007669"/>
    <property type="project" value="TreeGrafter"/>
</dbReference>
<gene>
    <name evidence="6" type="ORF">DERF_009212</name>
</gene>
<dbReference type="PROSITE" id="PS00383">
    <property type="entry name" value="TYR_PHOSPHATASE_1"/>
    <property type="match status" value="1"/>
</dbReference>
<dbReference type="PANTHER" id="PTHR10367">
    <property type="entry name" value="MRNA-CAPPING ENZYME"/>
    <property type="match status" value="1"/>
</dbReference>
<dbReference type="Gene3D" id="3.90.190.10">
    <property type="entry name" value="Protein tyrosine phosphatase superfamily"/>
    <property type="match status" value="1"/>
</dbReference>
<dbReference type="PANTHER" id="PTHR10367:SF17">
    <property type="entry name" value="MRNA-CAPPING ENZYME"/>
    <property type="match status" value="1"/>
</dbReference>
<comment type="caution">
    <text evidence="6">The sequence shown here is derived from an EMBL/GenBank/DDBJ whole genome shotgun (WGS) entry which is preliminary data.</text>
</comment>
<feature type="region of interest" description="Disordered" evidence="3">
    <location>
        <begin position="171"/>
        <end position="203"/>
    </location>
</feature>
<dbReference type="PROSITE" id="PS50056">
    <property type="entry name" value="TYR_PHOSPHATASE_2"/>
    <property type="match status" value="1"/>
</dbReference>
<dbReference type="PROSITE" id="PS50054">
    <property type="entry name" value="TYR_PHOSPHATASE_DUAL"/>
    <property type="match status" value="1"/>
</dbReference>
<keyword evidence="1" id="KW-0378">Hydrolase</keyword>
<feature type="domain" description="Tyrosine-protein phosphatase" evidence="4">
    <location>
        <begin position="18"/>
        <end position="170"/>
    </location>
</feature>
<dbReference type="InterPro" id="IPR020422">
    <property type="entry name" value="TYR_PHOSPHATASE_DUAL_dom"/>
</dbReference>
<evidence type="ECO:0000256" key="3">
    <source>
        <dbReference type="SAM" id="MobiDB-lite"/>
    </source>
</evidence>
<name>A0A922HWG0_DERFA</name>
<organism evidence="6 7">
    <name type="scientific">Dermatophagoides farinae</name>
    <name type="common">American house dust mite</name>
    <dbReference type="NCBI Taxonomy" id="6954"/>
    <lineage>
        <taxon>Eukaryota</taxon>
        <taxon>Metazoa</taxon>
        <taxon>Ecdysozoa</taxon>
        <taxon>Arthropoda</taxon>
        <taxon>Chelicerata</taxon>
        <taxon>Arachnida</taxon>
        <taxon>Acari</taxon>
        <taxon>Acariformes</taxon>
        <taxon>Sarcoptiformes</taxon>
        <taxon>Astigmata</taxon>
        <taxon>Psoroptidia</taxon>
        <taxon>Analgoidea</taxon>
        <taxon>Pyroglyphidae</taxon>
        <taxon>Dermatophagoidinae</taxon>
        <taxon>Dermatophagoides</taxon>
    </lineage>
</organism>
<evidence type="ECO:0000256" key="2">
    <source>
        <dbReference type="ARBA" id="ARBA00022912"/>
    </source>
</evidence>
<dbReference type="InterPro" id="IPR029021">
    <property type="entry name" value="Prot-tyrosine_phosphatase-like"/>
</dbReference>